<comment type="pathway">
    <text evidence="2">Cofactor biosynthesis; tetrahydrofolylpolyglutamate biosynthesis.</text>
</comment>
<dbReference type="PROSITE" id="PS01011">
    <property type="entry name" value="FOLYLPOLYGLU_SYNT_1"/>
    <property type="match status" value="1"/>
</dbReference>
<dbReference type="SUPFAM" id="SSF53244">
    <property type="entry name" value="MurD-like peptide ligases, peptide-binding domain"/>
    <property type="match status" value="1"/>
</dbReference>
<evidence type="ECO:0000256" key="17">
    <source>
        <dbReference type="ARBA" id="ARBA00047493"/>
    </source>
</evidence>
<dbReference type="GO" id="GO:0005739">
    <property type="term" value="C:mitochondrion"/>
    <property type="evidence" value="ECO:0007669"/>
    <property type="project" value="TreeGrafter"/>
</dbReference>
<dbReference type="Proteomes" id="UP000887575">
    <property type="component" value="Unassembled WGS sequence"/>
</dbReference>
<keyword evidence="9" id="KW-0479">Metal-binding</keyword>
<evidence type="ECO:0000256" key="9">
    <source>
        <dbReference type="ARBA" id="ARBA00022723"/>
    </source>
</evidence>
<comment type="catalytic activity">
    <reaction evidence="17">
        <text>(6S)-5,6,7,8-tetrahydrofolyl-(gamma-L-Glu)(n) + L-glutamate + ATP = (6S)-5,6,7,8-tetrahydrofolyl-(gamma-L-Glu)(n+1) + ADP + phosphate + H(+)</text>
        <dbReference type="Rhea" id="RHEA:10580"/>
        <dbReference type="Rhea" id="RHEA-COMP:14738"/>
        <dbReference type="Rhea" id="RHEA-COMP:14740"/>
        <dbReference type="ChEBI" id="CHEBI:15378"/>
        <dbReference type="ChEBI" id="CHEBI:29985"/>
        <dbReference type="ChEBI" id="CHEBI:30616"/>
        <dbReference type="ChEBI" id="CHEBI:43474"/>
        <dbReference type="ChEBI" id="CHEBI:141005"/>
        <dbReference type="ChEBI" id="CHEBI:456216"/>
        <dbReference type="EC" id="6.3.2.17"/>
    </reaction>
</comment>
<sequence length="751" mass="84930">MYQRYMALMSRRPLLTQMATSAVIAGGGDLICQKFIERRSWQQYDAIRTGRFFVLAGFFIAPILNRWFRVLELVKRGNPKLVPLKRMLIDQSTFSPIFNFIILVNLRILEGISPKESFEMAKSDWWPVWSTSLLFWPPVQLANFYFVPLNHRVVVTQIGGLVWNSYLSYRTQKKLDIDEPVKPEILLRNAISLWMLIIGTCRGVSKCCCSLIWPSLLVSPLLRSSFAHVISTKHLVKPIRASLRLSSTSSSHRPITRHNMQTTGSGDYHEASKEYYQAAIARLNSLQTNAQTIEKMREKRDLFQANNVPEMVEIMRDCGIQPEDINRLNVIHVSGTKGKGSTCAFIESMLRALGYKTGFYSSPHLVHARERIRINGTPISQESFAENLFALHDKVTKAVQESDHLSMPAYFKFLTILAFDVFVKEKVDVAVVEVGIGGQYDCTNVVQKPKVCAVTTLDYDHTSLLGTTIKEIAWHKAGIFKSGSPAIVSDVSPISLEVMQTRAEERKVSILAESPPLNEYQIDGELHPGISGDHQKHNVSLALQVVRTWLRNTSHKEDIFTERSWSPGEPFHVPPILHQAIESCHWAGRSQIIEKGSSCFYLDGAHTPKSIEMCARWFSTTVSKESQRKKRILLFHCTADRKPETLLPYLKDLDFDFALFCPTVVSTVLDTKSDQMNFNQDVKNACMRSIESSNVWKEISSKTECHTFPCIQSSISAIEKMSREFPLDVLVTGSLHLVGGVISLIDPQSTI</sequence>
<dbReference type="PANTHER" id="PTHR11136">
    <property type="entry name" value="FOLYLPOLYGLUTAMATE SYNTHASE-RELATED"/>
    <property type="match status" value="1"/>
</dbReference>
<keyword evidence="13" id="KW-1133">Transmembrane helix</keyword>
<comment type="similarity">
    <text evidence="4">Belongs to the folylpolyglutamate synthase family.</text>
</comment>
<keyword evidence="19" id="KW-1185">Reference proteome</keyword>
<evidence type="ECO:0000313" key="19">
    <source>
        <dbReference type="Proteomes" id="UP000887575"/>
    </source>
</evidence>
<dbReference type="Gene3D" id="3.40.1190.10">
    <property type="entry name" value="Mur-like, catalytic domain"/>
    <property type="match status" value="1"/>
</dbReference>
<reference evidence="20" key="1">
    <citation type="submission" date="2024-02" db="UniProtKB">
        <authorList>
            <consortium name="WormBaseParasite"/>
        </authorList>
    </citation>
    <scope>IDENTIFICATION</scope>
</reference>
<keyword evidence="6" id="KW-0554">One-carbon metabolism</keyword>
<dbReference type="InterPro" id="IPR007248">
    <property type="entry name" value="Mpv17_PMP22"/>
</dbReference>
<evidence type="ECO:0000256" key="4">
    <source>
        <dbReference type="ARBA" id="ARBA00008276"/>
    </source>
</evidence>
<dbReference type="InterPro" id="IPR001645">
    <property type="entry name" value="Folylpolyglutamate_synth"/>
</dbReference>
<dbReference type="Gene3D" id="3.90.190.20">
    <property type="entry name" value="Mur ligase, C-terminal domain"/>
    <property type="match status" value="1"/>
</dbReference>
<evidence type="ECO:0000256" key="10">
    <source>
        <dbReference type="ARBA" id="ARBA00022741"/>
    </source>
</evidence>
<keyword evidence="11" id="KW-0067">ATP-binding</keyword>
<evidence type="ECO:0000256" key="15">
    <source>
        <dbReference type="ARBA" id="ARBA00030592"/>
    </source>
</evidence>
<dbReference type="EC" id="6.3.2.17" evidence="5"/>
<keyword evidence="10" id="KW-0547">Nucleotide-binding</keyword>
<evidence type="ECO:0000256" key="11">
    <source>
        <dbReference type="ARBA" id="ARBA00022840"/>
    </source>
</evidence>
<dbReference type="GO" id="GO:0005524">
    <property type="term" value="F:ATP binding"/>
    <property type="evidence" value="ECO:0007669"/>
    <property type="project" value="UniProtKB-KW"/>
</dbReference>
<evidence type="ECO:0000256" key="14">
    <source>
        <dbReference type="ARBA" id="ARBA00023136"/>
    </source>
</evidence>
<evidence type="ECO:0000256" key="5">
    <source>
        <dbReference type="ARBA" id="ARBA00013025"/>
    </source>
</evidence>
<evidence type="ECO:0000256" key="13">
    <source>
        <dbReference type="ARBA" id="ARBA00022989"/>
    </source>
</evidence>
<evidence type="ECO:0000256" key="7">
    <source>
        <dbReference type="ARBA" id="ARBA00022598"/>
    </source>
</evidence>
<dbReference type="WBParaSite" id="MBELARI_LOCUS18811">
    <property type="protein sequence ID" value="MBELARI_LOCUS18811"/>
    <property type="gene ID" value="MBELARI_LOCUS18811"/>
</dbReference>
<dbReference type="NCBIfam" id="TIGR01499">
    <property type="entry name" value="folC"/>
    <property type="match status" value="1"/>
</dbReference>
<name>A0AAF3EZ70_9BILA</name>
<evidence type="ECO:0000256" key="16">
    <source>
        <dbReference type="ARBA" id="ARBA00030876"/>
    </source>
</evidence>
<dbReference type="GO" id="GO:0006730">
    <property type="term" value="P:one-carbon metabolic process"/>
    <property type="evidence" value="ECO:0007669"/>
    <property type="project" value="UniProtKB-KW"/>
</dbReference>
<dbReference type="GO" id="GO:0046872">
    <property type="term" value="F:metal ion binding"/>
    <property type="evidence" value="ECO:0007669"/>
    <property type="project" value="UniProtKB-KW"/>
</dbReference>
<keyword evidence="12" id="KW-0460">Magnesium</keyword>
<evidence type="ECO:0000313" key="20">
    <source>
        <dbReference type="WBParaSite" id="MBELARI_LOCUS18811"/>
    </source>
</evidence>
<dbReference type="AlphaFoldDB" id="A0AAF3EZ70"/>
<dbReference type="PANTHER" id="PTHR11136:SF5">
    <property type="entry name" value="FOLYLPOLYGLUTAMATE SYNTHASE, MITOCHONDRIAL"/>
    <property type="match status" value="1"/>
</dbReference>
<evidence type="ECO:0000256" key="12">
    <source>
        <dbReference type="ARBA" id="ARBA00022842"/>
    </source>
</evidence>
<feature type="domain" description="Mur ligase central" evidence="18">
    <location>
        <begin position="333"/>
        <end position="500"/>
    </location>
</feature>
<evidence type="ECO:0000256" key="1">
    <source>
        <dbReference type="ARBA" id="ARBA00004141"/>
    </source>
</evidence>
<dbReference type="GO" id="GO:0005829">
    <property type="term" value="C:cytosol"/>
    <property type="evidence" value="ECO:0007669"/>
    <property type="project" value="TreeGrafter"/>
</dbReference>
<organism evidence="19 20">
    <name type="scientific">Mesorhabditis belari</name>
    <dbReference type="NCBI Taxonomy" id="2138241"/>
    <lineage>
        <taxon>Eukaryota</taxon>
        <taxon>Metazoa</taxon>
        <taxon>Ecdysozoa</taxon>
        <taxon>Nematoda</taxon>
        <taxon>Chromadorea</taxon>
        <taxon>Rhabditida</taxon>
        <taxon>Rhabditina</taxon>
        <taxon>Rhabditomorpha</taxon>
        <taxon>Rhabditoidea</taxon>
        <taxon>Rhabditidae</taxon>
        <taxon>Mesorhabditinae</taxon>
        <taxon>Mesorhabditis</taxon>
    </lineage>
</organism>
<dbReference type="InterPro" id="IPR036615">
    <property type="entry name" value="Mur_ligase_C_dom_sf"/>
</dbReference>
<dbReference type="PROSITE" id="PS01012">
    <property type="entry name" value="FOLYLPOLYGLU_SYNT_2"/>
    <property type="match status" value="1"/>
</dbReference>
<dbReference type="GO" id="GO:0004326">
    <property type="term" value="F:tetrahydrofolylpolyglutamate synthase activity"/>
    <property type="evidence" value="ECO:0007669"/>
    <property type="project" value="UniProtKB-EC"/>
</dbReference>
<keyword evidence="7" id="KW-0436">Ligase</keyword>
<keyword evidence="14" id="KW-0472">Membrane</keyword>
<comment type="subcellular location">
    <subcellularLocation>
        <location evidence="1">Membrane</location>
        <topology evidence="1">Multi-pass membrane protein</topology>
    </subcellularLocation>
</comment>
<evidence type="ECO:0000259" key="18">
    <source>
        <dbReference type="Pfam" id="PF08245"/>
    </source>
</evidence>
<dbReference type="Pfam" id="PF04117">
    <property type="entry name" value="Mpv17_PMP22"/>
    <property type="match status" value="1"/>
</dbReference>
<dbReference type="Pfam" id="PF08245">
    <property type="entry name" value="Mur_ligase_M"/>
    <property type="match status" value="1"/>
</dbReference>
<dbReference type="GO" id="GO:0016020">
    <property type="term" value="C:membrane"/>
    <property type="evidence" value="ECO:0007669"/>
    <property type="project" value="UniProtKB-SubCell"/>
</dbReference>
<proteinExistence type="inferred from homology"/>
<dbReference type="InterPro" id="IPR018109">
    <property type="entry name" value="Folylpolyglutamate_synth_CS"/>
</dbReference>
<keyword evidence="8" id="KW-0812">Transmembrane</keyword>
<evidence type="ECO:0000256" key="8">
    <source>
        <dbReference type="ARBA" id="ARBA00022692"/>
    </source>
</evidence>
<dbReference type="InterPro" id="IPR036565">
    <property type="entry name" value="Mur-like_cat_sf"/>
</dbReference>
<evidence type="ECO:0000256" key="2">
    <source>
        <dbReference type="ARBA" id="ARBA00005150"/>
    </source>
</evidence>
<evidence type="ECO:0000256" key="6">
    <source>
        <dbReference type="ARBA" id="ARBA00022563"/>
    </source>
</evidence>
<dbReference type="InterPro" id="IPR013221">
    <property type="entry name" value="Mur_ligase_cen"/>
</dbReference>
<dbReference type="SUPFAM" id="SSF53623">
    <property type="entry name" value="MurD-like peptide ligases, catalytic domain"/>
    <property type="match status" value="1"/>
</dbReference>
<evidence type="ECO:0000256" key="3">
    <source>
        <dbReference type="ARBA" id="ARBA00006824"/>
    </source>
</evidence>
<accession>A0AAF3EZ70</accession>
<comment type="similarity">
    <text evidence="3">Belongs to the peroxisomal membrane protein PXMP2/4 family.</text>
</comment>
<protein>
    <recommendedName>
        <fullName evidence="5">tetrahydrofolate synthase</fullName>
        <ecNumber evidence="5">6.3.2.17</ecNumber>
    </recommendedName>
    <alternativeName>
        <fullName evidence="16">Folylpoly-gamma-glutamate synthetase</fullName>
    </alternativeName>
    <alternativeName>
        <fullName evidence="15">Tetrahydrofolylpolyglutamate synthase</fullName>
    </alternativeName>
</protein>